<dbReference type="AlphaFoldDB" id="A0A7X2MM36"/>
<dbReference type="InterPro" id="IPR009228">
    <property type="entry name" value="Capsid_scaffold_GpO"/>
</dbReference>
<keyword evidence="1" id="KW-0175">Coiled coil</keyword>
<dbReference type="Pfam" id="PF05929">
    <property type="entry name" value="Phage_GPO"/>
    <property type="match status" value="1"/>
</dbReference>
<dbReference type="EMBL" id="WKLC01000415">
    <property type="protein sequence ID" value="MSE15640.1"/>
    <property type="molecule type" value="Genomic_DNA"/>
</dbReference>
<evidence type="ECO:0000313" key="3">
    <source>
        <dbReference type="Proteomes" id="UP000461948"/>
    </source>
</evidence>
<reference evidence="2 3" key="1">
    <citation type="submission" date="2019-11" db="EMBL/GenBank/DDBJ databases">
        <title>Draft Genome Sequence of Plant Growth-Promoting Rhizosphere-Associated Bacteria.</title>
        <authorList>
            <person name="Vasilyev I.Y."/>
            <person name="Radchenko V."/>
            <person name="Ilnitskaya E.V."/>
        </authorList>
    </citation>
    <scope>NUCLEOTIDE SEQUENCE [LARGE SCALE GENOMIC DNA]</scope>
    <source>
        <strain evidence="2 3">VRA_MhP_f</strain>
    </source>
</reference>
<organism evidence="2 3">
    <name type="scientific">Enterobacter agglomerans</name>
    <name type="common">Erwinia herbicola</name>
    <name type="synonym">Pantoea agglomerans</name>
    <dbReference type="NCBI Taxonomy" id="549"/>
    <lineage>
        <taxon>Bacteria</taxon>
        <taxon>Pseudomonadati</taxon>
        <taxon>Pseudomonadota</taxon>
        <taxon>Gammaproteobacteria</taxon>
        <taxon>Enterobacterales</taxon>
        <taxon>Erwiniaceae</taxon>
        <taxon>Pantoea</taxon>
        <taxon>Pantoea agglomerans group</taxon>
    </lineage>
</organism>
<evidence type="ECO:0000313" key="2">
    <source>
        <dbReference type="EMBL" id="MSE15640.1"/>
    </source>
</evidence>
<comment type="caution">
    <text evidence="2">The sequence shown here is derived from an EMBL/GenBank/DDBJ whole genome shotgun (WGS) entry which is preliminary data.</text>
</comment>
<proteinExistence type="predicted"/>
<feature type="coiled-coil region" evidence="1">
    <location>
        <begin position="189"/>
        <end position="216"/>
    </location>
</feature>
<name>A0A7X2MM36_ENTAG</name>
<accession>A0A7X2MM36</accession>
<evidence type="ECO:0000256" key="1">
    <source>
        <dbReference type="SAM" id="Coils"/>
    </source>
</evidence>
<feature type="non-terminal residue" evidence="2">
    <location>
        <position position="217"/>
    </location>
</feature>
<protein>
    <submittedName>
        <fullName evidence="2">Phage capsid protein</fullName>
    </submittedName>
</protein>
<dbReference type="Proteomes" id="UP000461948">
    <property type="component" value="Unassembled WGS sequence"/>
</dbReference>
<sequence>MSQLCTDWLCIATEGDTVDRRELKREWLIDAAETYDPELYAALIWPEHERDYGNGGCVKQVMWQEGDDGLVRLYAKISPNMSLIEANKRDQLLYFSVELTEDGNFRSTGRSYLEGLAATDSPASVGTSRMRFSQRKKIKPGCYRYKFGRNGKVEQETKMKNWQKLFGIQPKKFAEDEVNTDAPEDSDKLQALAEALNNLEGRVSAIDTQLASTQEDV</sequence>
<gene>
    <name evidence="2" type="ORF">GKC49_11065</name>
</gene>